<protein>
    <submittedName>
        <fullName evidence="1">Uncharacterized protein</fullName>
    </submittedName>
</protein>
<gene>
    <name evidence="1" type="ORF">SACC_11420</name>
</gene>
<reference evidence="1 2" key="1">
    <citation type="journal article" date="2022" name="Microbiol. Resour. Announc.">
        <title>Complete Genome Sequence of the Hyperthermophilic and Acidophilic Archaeon Saccharolobus caldissimus Strain HS-3T.</title>
        <authorList>
            <person name="Sakai H.D."/>
            <person name="Kurosawa N."/>
        </authorList>
    </citation>
    <scope>NUCLEOTIDE SEQUENCE [LARGE SCALE GENOMIC DNA]</scope>
    <source>
        <strain evidence="1 2">JCM32116</strain>
    </source>
</reference>
<accession>A0AAQ4CQP4</accession>
<dbReference type="EMBL" id="AP025226">
    <property type="protein sequence ID" value="BDB98125.1"/>
    <property type="molecule type" value="Genomic_DNA"/>
</dbReference>
<dbReference type="Proteomes" id="UP001319921">
    <property type="component" value="Chromosome"/>
</dbReference>
<proteinExistence type="predicted"/>
<sequence length="100" mass="11304">MALVKLNDVSNYVEESLLKIIDINDSKFIVSFNPKIVNNFGKFFKNFIASANTYVLIVPVDMPIEPEKMKEEIILSKGNVNVIILSSFKLKDRVLVVGKD</sequence>
<evidence type="ECO:0000313" key="2">
    <source>
        <dbReference type="Proteomes" id="UP001319921"/>
    </source>
</evidence>
<name>A0AAQ4CQP4_9CREN</name>
<dbReference type="GeneID" id="68865884"/>
<dbReference type="KEGG" id="scas:SACC_11420"/>
<dbReference type="RefSeq" id="WP_229572058.1">
    <property type="nucleotide sequence ID" value="NZ_AP025226.1"/>
</dbReference>
<dbReference type="InterPro" id="IPR032603">
    <property type="entry name" value="DUF4898"/>
</dbReference>
<dbReference type="AlphaFoldDB" id="A0AAQ4CQP4"/>
<evidence type="ECO:0000313" key="1">
    <source>
        <dbReference type="EMBL" id="BDB98125.1"/>
    </source>
</evidence>
<dbReference type="Pfam" id="PF16239">
    <property type="entry name" value="DUF4898"/>
    <property type="match status" value="1"/>
</dbReference>
<keyword evidence="2" id="KW-1185">Reference proteome</keyword>
<organism evidence="1 2">
    <name type="scientific">Saccharolobus caldissimus</name>
    <dbReference type="NCBI Taxonomy" id="1702097"/>
    <lineage>
        <taxon>Archaea</taxon>
        <taxon>Thermoproteota</taxon>
        <taxon>Thermoprotei</taxon>
        <taxon>Sulfolobales</taxon>
        <taxon>Sulfolobaceae</taxon>
        <taxon>Saccharolobus</taxon>
    </lineage>
</organism>